<evidence type="ECO:0000313" key="7">
    <source>
        <dbReference type="Proteomes" id="UP000659223"/>
    </source>
</evidence>
<protein>
    <submittedName>
        <fullName evidence="6">Precorrin-3B synthase</fullName>
    </submittedName>
</protein>
<name>A0ABQ2Y634_9ACTN</name>
<evidence type="ECO:0000256" key="2">
    <source>
        <dbReference type="ARBA" id="ARBA00022617"/>
    </source>
</evidence>
<evidence type="ECO:0000259" key="5">
    <source>
        <dbReference type="Pfam" id="PF03460"/>
    </source>
</evidence>
<dbReference type="Gene3D" id="3.90.480.20">
    <property type="match status" value="1"/>
</dbReference>
<dbReference type="SUPFAM" id="SSF55124">
    <property type="entry name" value="Nitrite/Sulfite reductase N-terminal domain-like"/>
    <property type="match status" value="2"/>
</dbReference>
<feature type="region of interest" description="Disordered" evidence="4">
    <location>
        <begin position="203"/>
        <end position="222"/>
    </location>
</feature>
<dbReference type="InterPro" id="IPR005117">
    <property type="entry name" value="NiRdtase/SiRdtase_haem-b_fer"/>
</dbReference>
<gene>
    <name evidence="6" type="primary">cobG</name>
    <name evidence="6" type="ORF">GCM10010324_08130</name>
</gene>
<keyword evidence="2" id="KW-0349">Heme</keyword>
<proteinExistence type="predicted"/>
<dbReference type="Gene3D" id="3.90.480.10">
    <property type="entry name" value="Sulfite Reductase Hemoprotein,Domain 2"/>
    <property type="match status" value="1"/>
</dbReference>
<sequence length="551" mass="55647">MPESHRLPPLSPSLAFGGAALAGAGTVPPLSIVKPWQEAVRESGGRAVRESAGRAVRGRAPDTGVGMLAAMSTTPAPLPDRDGSGAAPGAAAGAGAPSAGPVRERGDACPGALRLHAADDGALARIRLPGGLLTVRQASLLGDLAEEPGDGHLDLTSRGNVQLRGLPDGCGGTIAGRLRELGLLPSDRHDRIRNVAASPLCGLDGRRPDSGSASGEASEDTSDVQAWARELDGLLCADDSPRDLTDLSGLSGRFLFGLDDGRGDIVALRPDVTLIASGAGQAVLCFGTAGPGLRIPAADAPRAAVLAAAEFLAAREASGSGAWRVRELPAGQRPTAARLADRLTAAGITSALLPSPRIPLGEPVVPGLVTGPDGLCALSVTAPLGRLTAAQWRLATRMAAEKGDRTIRVTPWRGLVLPGFPAEEAPGLLAELAHAGFVTAAESAWHRAGACAGRPGCAKSLADVRADAAGCLAGGQPAGARMLPVYWSGCERRCGHPGGGPWVDVLATGDGYEVSLRGDGETDGPVRRVAAAGLPGAVTEARLVTTRATTT</sequence>
<dbReference type="InterPro" id="IPR051329">
    <property type="entry name" value="NIR_SIR_4Fe-4S"/>
</dbReference>
<keyword evidence="2" id="KW-0479">Metal-binding</keyword>
<feature type="domain" description="Nitrite/Sulfite reductase ferredoxin-like" evidence="5">
    <location>
        <begin position="123"/>
        <end position="168"/>
    </location>
</feature>
<organism evidence="6 7">
    <name type="scientific">Streptomyces hiroshimensis</name>
    <dbReference type="NCBI Taxonomy" id="66424"/>
    <lineage>
        <taxon>Bacteria</taxon>
        <taxon>Bacillati</taxon>
        <taxon>Actinomycetota</taxon>
        <taxon>Actinomycetes</taxon>
        <taxon>Kitasatosporales</taxon>
        <taxon>Streptomycetaceae</taxon>
        <taxon>Streptomyces</taxon>
    </lineage>
</organism>
<dbReference type="Pfam" id="PF03460">
    <property type="entry name" value="NIR_SIR_ferr"/>
    <property type="match status" value="2"/>
</dbReference>
<keyword evidence="1" id="KW-0411">Iron-sulfur</keyword>
<feature type="compositionally biased region" description="Low complexity" evidence="4">
    <location>
        <begin position="84"/>
        <end position="101"/>
    </location>
</feature>
<keyword evidence="7" id="KW-1185">Reference proteome</keyword>
<feature type="region of interest" description="Disordered" evidence="4">
    <location>
        <begin position="70"/>
        <end position="107"/>
    </location>
</feature>
<dbReference type="Proteomes" id="UP000659223">
    <property type="component" value="Unassembled WGS sequence"/>
</dbReference>
<dbReference type="EMBL" id="BMUT01000001">
    <property type="protein sequence ID" value="GGX65492.1"/>
    <property type="molecule type" value="Genomic_DNA"/>
</dbReference>
<keyword evidence="3" id="KW-0560">Oxidoreductase</keyword>
<dbReference type="PANTHER" id="PTHR32439">
    <property type="entry name" value="FERREDOXIN--NITRITE REDUCTASE, CHLOROPLASTIC"/>
    <property type="match status" value="1"/>
</dbReference>
<dbReference type="InterPro" id="IPR036136">
    <property type="entry name" value="Nit/Sulf_reduc_fer-like_dom_sf"/>
</dbReference>
<evidence type="ECO:0000313" key="6">
    <source>
        <dbReference type="EMBL" id="GGX65492.1"/>
    </source>
</evidence>
<evidence type="ECO:0000256" key="1">
    <source>
        <dbReference type="ARBA" id="ARBA00022485"/>
    </source>
</evidence>
<feature type="domain" description="Nitrite/Sulfite reductase ferredoxin-like" evidence="5">
    <location>
        <begin position="372"/>
        <end position="434"/>
    </location>
</feature>
<accession>A0ABQ2Y634</accession>
<keyword evidence="2" id="KW-0408">Iron</keyword>
<keyword evidence="1" id="KW-0004">4Fe-4S</keyword>
<evidence type="ECO:0000256" key="3">
    <source>
        <dbReference type="ARBA" id="ARBA00023002"/>
    </source>
</evidence>
<reference evidence="7" key="1">
    <citation type="journal article" date="2019" name="Int. J. Syst. Evol. Microbiol.">
        <title>The Global Catalogue of Microorganisms (GCM) 10K type strain sequencing project: providing services to taxonomists for standard genome sequencing and annotation.</title>
        <authorList>
            <consortium name="The Broad Institute Genomics Platform"/>
            <consortium name="The Broad Institute Genome Sequencing Center for Infectious Disease"/>
            <person name="Wu L."/>
            <person name="Ma J."/>
        </authorList>
    </citation>
    <scope>NUCLEOTIDE SEQUENCE [LARGE SCALE GENOMIC DNA]</scope>
    <source>
        <strain evidence="7">JCM 4586</strain>
    </source>
</reference>
<evidence type="ECO:0000256" key="4">
    <source>
        <dbReference type="SAM" id="MobiDB-lite"/>
    </source>
</evidence>
<dbReference type="PANTHER" id="PTHR32439:SF9">
    <property type="entry name" value="BLR3264 PROTEIN"/>
    <property type="match status" value="1"/>
</dbReference>
<comment type="caution">
    <text evidence="6">The sequence shown here is derived from an EMBL/GenBank/DDBJ whole genome shotgun (WGS) entry which is preliminary data.</text>
</comment>